<gene>
    <name evidence="2" type="ORF">BLA29_005389</name>
</gene>
<comment type="caution">
    <text evidence="2">The sequence shown here is derived from an EMBL/GenBank/DDBJ whole genome shotgun (WGS) entry which is preliminary data.</text>
</comment>
<feature type="non-terminal residue" evidence="2">
    <location>
        <position position="1"/>
    </location>
</feature>
<protein>
    <submittedName>
        <fullName evidence="2">Uncharacterized protein</fullName>
    </submittedName>
</protein>
<evidence type="ECO:0000313" key="3">
    <source>
        <dbReference type="Proteomes" id="UP000194236"/>
    </source>
</evidence>
<dbReference type="AlphaFoldDB" id="A0A1Y3BS95"/>
<dbReference type="OrthoDB" id="6270916at2759"/>
<sequence length="484" mass="55654">DQQQQQQQEGQPQQSTTTLTPQQPEIPQSASMAILPSISLENVQQSELSCYVLMLDIIVKQFEYLPDQPGHKGFNDEKKSYKPLTLAKMSKSDSDYGFNTLIILYEMIHTTECTRGPHTCHSSMKRPPDTSQMFKPDSVLTECFFCELCSIWYQLSLQIITLYAPIIELTVIPDLADQHMEKETVNTFARISKNHGFSFSINEEHDDEDDDAEIVDDYIDDDDDDMDESKWIERLTLSERLTLKLLQEIPVHSDPDVLYHLLQCLKLLALHCGVFVQMAKHEQKREFFLRCQRKYLVISLWRLLQAEFSQISQIAVPLLLHCIALPGGLAVLVRTINREFCSDDWCIRFAAIERVATFSQFIDQSSMKNSPSIQSALSSLFIHLIQTLDDINSAVAQRSLTTFELMRAASLKIYVMCLEMQFDLVIVDRCLVLSSLLQLFNHLNERRILTWEFFLNRFDALFLEAQVLPTVIQRNNMTTTTAAA</sequence>
<dbReference type="InterPro" id="IPR016024">
    <property type="entry name" value="ARM-type_fold"/>
</dbReference>
<proteinExistence type="predicted"/>
<feature type="region of interest" description="Disordered" evidence="1">
    <location>
        <begin position="1"/>
        <end position="25"/>
    </location>
</feature>
<dbReference type="Proteomes" id="UP000194236">
    <property type="component" value="Unassembled WGS sequence"/>
</dbReference>
<feature type="compositionally biased region" description="Low complexity" evidence="1">
    <location>
        <begin position="1"/>
        <end position="23"/>
    </location>
</feature>
<dbReference type="EMBL" id="MUJZ01002701">
    <property type="protein sequence ID" value="OTF83652.1"/>
    <property type="molecule type" value="Genomic_DNA"/>
</dbReference>
<reference evidence="2 3" key="1">
    <citation type="submission" date="2017-03" db="EMBL/GenBank/DDBJ databases">
        <title>Genome Survey of Euroglyphus maynei.</title>
        <authorList>
            <person name="Arlian L.G."/>
            <person name="Morgan M.S."/>
            <person name="Rider S.D."/>
        </authorList>
    </citation>
    <scope>NUCLEOTIDE SEQUENCE [LARGE SCALE GENOMIC DNA]</scope>
    <source>
        <strain evidence="2">Arlian Lab</strain>
        <tissue evidence="2">Whole body</tissue>
    </source>
</reference>
<name>A0A1Y3BS95_EURMA</name>
<evidence type="ECO:0000256" key="1">
    <source>
        <dbReference type="SAM" id="MobiDB-lite"/>
    </source>
</evidence>
<dbReference type="SUPFAM" id="SSF48371">
    <property type="entry name" value="ARM repeat"/>
    <property type="match status" value="1"/>
</dbReference>
<organism evidence="2 3">
    <name type="scientific">Euroglyphus maynei</name>
    <name type="common">Mayne's house dust mite</name>
    <dbReference type="NCBI Taxonomy" id="6958"/>
    <lineage>
        <taxon>Eukaryota</taxon>
        <taxon>Metazoa</taxon>
        <taxon>Ecdysozoa</taxon>
        <taxon>Arthropoda</taxon>
        <taxon>Chelicerata</taxon>
        <taxon>Arachnida</taxon>
        <taxon>Acari</taxon>
        <taxon>Acariformes</taxon>
        <taxon>Sarcoptiformes</taxon>
        <taxon>Astigmata</taxon>
        <taxon>Psoroptidia</taxon>
        <taxon>Analgoidea</taxon>
        <taxon>Pyroglyphidae</taxon>
        <taxon>Pyroglyphinae</taxon>
        <taxon>Euroglyphus</taxon>
    </lineage>
</organism>
<dbReference type="PANTHER" id="PTHR21696">
    <property type="entry name" value="PROTEIN UNC-79 HOMOLOG"/>
    <property type="match status" value="1"/>
</dbReference>
<keyword evidence="3" id="KW-1185">Reference proteome</keyword>
<accession>A0A1Y3BS95</accession>
<dbReference type="InterPro" id="IPR024855">
    <property type="entry name" value="UNC79"/>
</dbReference>
<dbReference type="PANTHER" id="PTHR21696:SF2">
    <property type="entry name" value="PROTEIN UNC-79 HOMOLOG"/>
    <property type="match status" value="1"/>
</dbReference>
<evidence type="ECO:0000313" key="2">
    <source>
        <dbReference type="EMBL" id="OTF83652.1"/>
    </source>
</evidence>
<feature type="non-terminal residue" evidence="2">
    <location>
        <position position="484"/>
    </location>
</feature>